<dbReference type="Pfam" id="PF09851">
    <property type="entry name" value="SHOCT"/>
    <property type="match status" value="1"/>
</dbReference>
<accession>A0A5C5RE72</accession>
<comment type="caution">
    <text evidence="3">The sequence shown here is derived from an EMBL/GenBank/DDBJ whole genome shotgun (WGS) entry which is preliminary data.</text>
</comment>
<organism evidence="3 4">
    <name type="scientific">Tsukamurella asaccharolytica</name>
    <dbReference type="NCBI Taxonomy" id="2592067"/>
    <lineage>
        <taxon>Bacteria</taxon>
        <taxon>Bacillati</taxon>
        <taxon>Actinomycetota</taxon>
        <taxon>Actinomycetes</taxon>
        <taxon>Mycobacteriales</taxon>
        <taxon>Tsukamurellaceae</taxon>
        <taxon>Tsukamurella</taxon>
    </lineage>
</organism>
<proteinExistence type="predicted"/>
<name>A0A5C5RE72_9ACTN</name>
<keyword evidence="4" id="KW-1185">Reference proteome</keyword>
<dbReference type="InterPro" id="IPR018649">
    <property type="entry name" value="SHOCT"/>
</dbReference>
<evidence type="ECO:0000313" key="3">
    <source>
        <dbReference type="EMBL" id="TWS20968.1"/>
    </source>
</evidence>
<evidence type="ECO:0000313" key="4">
    <source>
        <dbReference type="Proteomes" id="UP000317291"/>
    </source>
</evidence>
<dbReference type="Proteomes" id="UP000317291">
    <property type="component" value="Unassembled WGS sequence"/>
</dbReference>
<dbReference type="OrthoDB" id="5996503at2"/>
<dbReference type="AlphaFoldDB" id="A0A5C5RE72"/>
<sequence length="194" mass="20520">MSPSSPCARGRSDALVRIQPGKVHRVDTITPNWSKKGDDMARETGNSIGLGVGNGSVIDYGDTVEYRQTGKLLPAFRVNVADIVGFSVRKVTRDDKKRLGASGLQQVFVVQGSGTTLAEAAVNHGTAQKIEQVLRAHPKFGSNARPTPPAPMPAAAAPPAPTSWVDELAKLAALRDAGALTPEEFETAKRKLIG</sequence>
<feature type="region of interest" description="Disordered" evidence="1">
    <location>
        <begin position="139"/>
        <end position="161"/>
    </location>
</feature>
<evidence type="ECO:0000256" key="1">
    <source>
        <dbReference type="SAM" id="MobiDB-lite"/>
    </source>
</evidence>
<feature type="domain" description="SHOCT" evidence="2">
    <location>
        <begin position="166"/>
        <end position="192"/>
    </location>
</feature>
<gene>
    <name evidence="3" type="ORF">FK529_04905</name>
</gene>
<dbReference type="EMBL" id="VIGW01000002">
    <property type="protein sequence ID" value="TWS20968.1"/>
    <property type="molecule type" value="Genomic_DNA"/>
</dbReference>
<protein>
    <submittedName>
        <fullName evidence="3">SHOCT domain-containing protein</fullName>
    </submittedName>
</protein>
<feature type="compositionally biased region" description="Pro residues" evidence="1">
    <location>
        <begin position="146"/>
        <end position="161"/>
    </location>
</feature>
<evidence type="ECO:0000259" key="2">
    <source>
        <dbReference type="Pfam" id="PF09851"/>
    </source>
</evidence>
<reference evidence="3 4" key="1">
    <citation type="submission" date="2019-06" db="EMBL/GenBank/DDBJ databases">
        <title>Tsukamurella conjunctivitidis sp. nov., Tsukamurella assacharolytica sp. nov. and Tsukamurella sputae sp. nov. isolated from patients with conjunctivitis, bacteraemia (lymphoma) and respiratory infection (sputum) in Hong Kong.</title>
        <authorList>
            <person name="Teng J.L.L."/>
            <person name="Lee H.H."/>
            <person name="Fong J.Y.H."/>
            <person name="Fok K.M.N."/>
            <person name="Lau S.K.P."/>
            <person name="Woo P.C.Y."/>
        </authorList>
    </citation>
    <scope>NUCLEOTIDE SEQUENCE [LARGE SCALE GENOMIC DNA]</scope>
    <source>
        <strain evidence="3 4">HKU71</strain>
    </source>
</reference>